<dbReference type="OrthoDB" id="9803333at2"/>
<dbReference type="PANTHER" id="PTHR48107:SF16">
    <property type="entry name" value="NADPH-DEPENDENT ALDEHYDE REDUCTASE 1, CHLOROPLASTIC"/>
    <property type="match status" value="1"/>
</dbReference>
<dbReference type="AlphaFoldDB" id="A0A4Y6V053"/>
<feature type="region of interest" description="Disordered" evidence="3">
    <location>
        <begin position="1"/>
        <end position="44"/>
    </location>
</feature>
<dbReference type="GO" id="GO:0016614">
    <property type="term" value="F:oxidoreductase activity, acting on CH-OH group of donors"/>
    <property type="evidence" value="ECO:0007669"/>
    <property type="project" value="UniProtKB-ARBA"/>
</dbReference>
<dbReference type="FunFam" id="3.40.50.720:FF:000097">
    <property type="entry name" value="SDR family oxidoreductase"/>
    <property type="match status" value="1"/>
</dbReference>
<organism evidence="4 5">
    <name type="scientific">Saccharibacillus brassicae</name>
    <dbReference type="NCBI Taxonomy" id="2583377"/>
    <lineage>
        <taxon>Bacteria</taxon>
        <taxon>Bacillati</taxon>
        <taxon>Bacillota</taxon>
        <taxon>Bacilli</taxon>
        <taxon>Bacillales</taxon>
        <taxon>Paenibacillaceae</taxon>
        <taxon>Saccharibacillus</taxon>
    </lineage>
</organism>
<dbReference type="Proteomes" id="UP000316968">
    <property type="component" value="Chromosome"/>
</dbReference>
<dbReference type="InterPro" id="IPR020904">
    <property type="entry name" value="Sc_DH/Rdtase_CS"/>
</dbReference>
<name>A0A4Y6V053_SACBS</name>
<dbReference type="PANTHER" id="PTHR48107">
    <property type="entry name" value="NADPH-DEPENDENT ALDEHYDE REDUCTASE-LIKE PROTEIN, CHLOROPLASTIC-RELATED"/>
    <property type="match status" value="1"/>
</dbReference>
<evidence type="ECO:0000256" key="2">
    <source>
        <dbReference type="ARBA" id="ARBA00023002"/>
    </source>
</evidence>
<keyword evidence="2" id="KW-0560">Oxidoreductase</keyword>
<dbReference type="InterPro" id="IPR002347">
    <property type="entry name" value="SDR_fam"/>
</dbReference>
<dbReference type="PROSITE" id="PS00061">
    <property type="entry name" value="ADH_SHORT"/>
    <property type="match status" value="1"/>
</dbReference>
<dbReference type="EMBL" id="CP041217">
    <property type="protein sequence ID" value="QDH21991.1"/>
    <property type="molecule type" value="Genomic_DNA"/>
</dbReference>
<evidence type="ECO:0000256" key="1">
    <source>
        <dbReference type="ARBA" id="ARBA00006484"/>
    </source>
</evidence>
<evidence type="ECO:0000313" key="4">
    <source>
        <dbReference type="EMBL" id="QDH21991.1"/>
    </source>
</evidence>
<sequence length="298" mass="31959">MSDFYKMQDPTTQYPKAGPEYEQQQEGPGLQKEMNPIPDSGETTYVGKERLVGRKAVVTGADSGIGRAAAIAYAREGADVVLSYLPEEEADAKEVVKLIEAEGRKAVAMPGDVKDESYCVNLIETAVKELGGIDILAIVAGKQQFRESIDEITTEQFDETFKTNVYAMFWLCKAAIKHMKPGSSIINTSSIQAYSPSEILLDYATTKAAINTFSKALAQQVGEKGIRVNVVAPGPVWTPLQVAGGQPPDALPEFGSQTPLGRPGQPVEMAPAYVFLASQESSYVTGETLNANGGMVSP</sequence>
<protein>
    <submittedName>
        <fullName evidence="4">SDR family oxidoreductase</fullName>
    </submittedName>
</protein>
<dbReference type="KEGG" id="saca:FFV09_14765"/>
<dbReference type="Pfam" id="PF13561">
    <property type="entry name" value="adh_short_C2"/>
    <property type="match status" value="1"/>
</dbReference>
<dbReference type="PRINTS" id="PR00081">
    <property type="entry name" value="GDHRDH"/>
</dbReference>
<dbReference type="NCBIfam" id="NF004782">
    <property type="entry name" value="PRK06128.1"/>
    <property type="match status" value="1"/>
</dbReference>
<dbReference type="CDD" id="cd05355">
    <property type="entry name" value="SDR_c1"/>
    <property type="match status" value="1"/>
</dbReference>
<dbReference type="Gene3D" id="3.40.50.720">
    <property type="entry name" value="NAD(P)-binding Rossmann-like Domain"/>
    <property type="match status" value="1"/>
</dbReference>
<comment type="similarity">
    <text evidence="1">Belongs to the short-chain dehydrogenases/reductases (SDR) family.</text>
</comment>
<evidence type="ECO:0000256" key="3">
    <source>
        <dbReference type="SAM" id="MobiDB-lite"/>
    </source>
</evidence>
<evidence type="ECO:0000313" key="5">
    <source>
        <dbReference type="Proteomes" id="UP000316968"/>
    </source>
</evidence>
<dbReference type="SUPFAM" id="SSF51735">
    <property type="entry name" value="NAD(P)-binding Rossmann-fold domains"/>
    <property type="match status" value="1"/>
</dbReference>
<dbReference type="RefSeq" id="WP_141448535.1">
    <property type="nucleotide sequence ID" value="NZ_CP041217.1"/>
</dbReference>
<keyword evidence="5" id="KW-1185">Reference proteome</keyword>
<accession>A0A4Y6V053</accession>
<reference evidence="4 5" key="1">
    <citation type="submission" date="2019-06" db="EMBL/GenBank/DDBJ databases">
        <title>Saccharibacillus brassicae sp. nov., an endophytic bacterium isolated from Chinese cabbage seeds (Brassica pekinensis).</title>
        <authorList>
            <person name="Jiang L."/>
            <person name="Lee J."/>
            <person name="Kim S.W."/>
        </authorList>
    </citation>
    <scope>NUCLEOTIDE SEQUENCE [LARGE SCALE GENOMIC DNA]</scope>
    <source>
        <strain evidence="5">KCTC 43072 / ATSA2</strain>
    </source>
</reference>
<proteinExistence type="inferred from homology"/>
<dbReference type="InterPro" id="IPR036291">
    <property type="entry name" value="NAD(P)-bd_dom_sf"/>
</dbReference>
<dbReference type="PRINTS" id="PR00080">
    <property type="entry name" value="SDRFAMILY"/>
</dbReference>
<gene>
    <name evidence="4" type="ORF">FFV09_14765</name>
</gene>